<dbReference type="RefSeq" id="XP_066937001.1">
    <property type="nucleotide sequence ID" value="XM_067080900.1"/>
</dbReference>
<protein>
    <submittedName>
        <fullName evidence="3">Uncharacterized protein</fullName>
    </submittedName>
</protein>
<dbReference type="GeneID" id="136824914"/>
<feature type="compositionally biased region" description="Gly residues" evidence="1">
    <location>
        <begin position="180"/>
        <end position="197"/>
    </location>
</feature>
<evidence type="ECO:0000256" key="1">
    <source>
        <dbReference type="SAM" id="MobiDB-lite"/>
    </source>
</evidence>
<keyword evidence="4" id="KW-1185">Reference proteome</keyword>
<organism evidence="3 4">
    <name type="scientific">Clytia hemisphaerica</name>
    <dbReference type="NCBI Taxonomy" id="252671"/>
    <lineage>
        <taxon>Eukaryota</taxon>
        <taxon>Metazoa</taxon>
        <taxon>Cnidaria</taxon>
        <taxon>Hydrozoa</taxon>
        <taxon>Hydroidolina</taxon>
        <taxon>Leptothecata</taxon>
        <taxon>Obeliida</taxon>
        <taxon>Clytiidae</taxon>
        <taxon>Clytia</taxon>
    </lineage>
</organism>
<evidence type="ECO:0000313" key="3">
    <source>
        <dbReference type="EnsemblMetazoa" id="CLYHEMP009502.1"/>
    </source>
</evidence>
<proteinExistence type="predicted"/>
<reference evidence="3" key="1">
    <citation type="submission" date="2021-01" db="UniProtKB">
        <authorList>
            <consortium name="EnsemblMetazoa"/>
        </authorList>
    </citation>
    <scope>IDENTIFICATION</scope>
</reference>
<dbReference type="AlphaFoldDB" id="A0A7M5WLG7"/>
<keyword evidence="2" id="KW-0732">Signal</keyword>
<dbReference type="Proteomes" id="UP000594262">
    <property type="component" value="Unplaced"/>
</dbReference>
<sequence>MRTLYNSFILLMHWISIFGDRLIHSELHNIHHNGNLKSAHSWKKAIVPKRRAHLMEMERELEMYHNNETHRPNMPQHDVSPDMIFKYPKSPDPPILPCSNNDSCGPSLQPIIVVPPPAPAPAPAIIQTGSGPAAAISQIMPIVPPPGKSPQKFLQKILEQRPITGLGGIINPASLAAMGGDMGGEGGPEGGGGGGASGPAPAGEHGLIGPMVGSGSGSGELAGTGIFHGADWNGDGAPSPGAKYAGSLTGPKAAYALGGAGGGASGVLSSGGGGTSGCGGDGVSATGCGGGGPLPGGPSEALAGLLNKMGGFCCGKGNSTKLCAALKQFNKNFKCYEKIMKNAGLVDEASQNTGPHSKPLQMVRGFLGAELFRLEDIIGNLNKKIDIIGDRVTKRPNQLARASLMAGMTSTFGDLQNTIEILNQKLDRRLKPEEYIVPSDPQYLEDQHMKVKELNILSKQLEQIGGAGWLGSKGFGLGIYRHEDDLRENALKAREKAQLKSTQRLEHLMHLVAERLVGLSQLMEDHPTVYEETQASEEDPVIRQAEEKLMYRQQVIQKQMALIQMSLHTLASSIAEMESDRNKVSASTLAKAPQFIKLVQAVLGKVAATFKGLSSHQNSAGDHLVQSFDQHVTNAGSLGDNLLSAGQTIDTKLQPLRMNDEGGVKGLVQDLASSYGRVATGNPFVGAPFGIVGANEPVPQESIPQLAASIASIPVAGEHLLDTNRITAGTSSGNAFAATAIDKYLEGNPANFGHAGFGVVSGNLGGSLGLGGIGGIDGGNALVLNETIRSKRYFRNPKWNRFRLKKLRH</sequence>
<evidence type="ECO:0000313" key="4">
    <source>
        <dbReference type="Proteomes" id="UP000594262"/>
    </source>
</evidence>
<feature type="chain" id="PRO_5029847513" evidence="2">
    <location>
        <begin position="20"/>
        <end position="809"/>
    </location>
</feature>
<feature type="region of interest" description="Disordered" evidence="1">
    <location>
        <begin position="179"/>
        <end position="214"/>
    </location>
</feature>
<name>A0A7M5WLG7_9CNID</name>
<evidence type="ECO:0000256" key="2">
    <source>
        <dbReference type="SAM" id="SignalP"/>
    </source>
</evidence>
<feature type="signal peptide" evidence="2">
    <location>
        <begin position="1"/>
        <end position="19"/>
    </location>
</feature>
<dbReference type="EnsemblMetazoa" id="CLYHEMT009502.1">
    <property type="protein sequence ID" value="CLYHEMP009502.1"/>
    <property type="gene ID" value="CLYHEMG009502"/>
</dbReference>
<accession>A0A7M5WLG7</accession>